<name>A0A0K2T3U6_LEPSM</name>
<dbReference type="Gene3D" id="1.10.10.820">
    <property type="match status" value="1"/>
</dbReference>
<dbReference type="GO" id="GO:0048513">
    <property type="term" value="P:animal organ development"/>
    <property type="evidence" value="ECO:0007669"/>
    <property type="project" value="UniProtKB-ARBA"/>
</dbReference>
<evidence type="ECO:0000256" key="3">
    <source>
        <dbReference type="ARBA" id="ARBA00022840"/>
    </source>
</evidence>
<evidence type="ECO:0000256" key="1">
    <source>
        <dbReference type="ARBA" id="ARBA00008314"/>
    </source>
</evidence>
<keyword evidence="6 8" id="KW-0505">Motor protein</keyword>
<feature type="region of interest" description="Disordered" evidence="9">
    <location>
        <begin position="913"/>
        <end position="947"/>
    </location>
</feature>
<dbReference type="Pfam" id="PF01576">
    <property type="entry name" value="Myosin_tail_1"/>
    <property type="match status" value="1"/>
</dbReference>
<dbReference type="SMART" id="SM00242">
    <property type="entry name" value="MYSc"/>
    <property type="match status" value="1"/>
</dbReference>
<dbReference type="FunFam" id="1.20.5.340:FF:000025">
    <property type="entry name" value="Myosin heavy chain, isoform G"/>
    <property type="match status" value="1"/>
</dbReference>
<evidence type="ECO:0000313" key="12">
    <source>
        <dbReference type="EMBL" id="CDW20754.1"/>
    </source>
</evidence>
<dbReference type="InterPro" id="IPR002928">
    <property type="entry name" value="Myosin_tail"/>
</dbReference>
<dbReference type="GO" id="GO:0048731">
    <property type="term" value="P:system development"/>
    <property type="evidence" value="ECO:0007669"/>
    <property type="project" value="UniProtKB-ARBA"/>
</dbReference>
<evidence type="ECO:0000256" key="6">
    <source>
        <dbReference type="ARBA" id="ARBA00023175"/>
    </source>
</evidence>
<accession>A0A0K2T3U6</accession>
<dbReference type="CDD" id="cd01377">
    <property type="entry name" value="MYSc_class_II"/>
    <property type="match status" value="1"/>
</dbReference>
<dbReference type="PROSITE" id="PS51456">
    <property type="entry name" value="MYOSIN_MOTOR"/>
    <property type="match status" value="1"/>
</dbReference>
<keyword evidence="5 8" id="KW-0518">Myosin</keyword>
<reference evidence="12" key="1">
    <citation type="submission" date="2014-05" db="EMBL/GenBank/DDBJ databases">
        <authorList>
            <person name="Chronopoulou M."/>
        </authorList>
    </citation>
    <scope>NUCLEOTIDE SEQUENCE</scope>
    <source>
        <tissue evidence="12">Whole organism</tissue>
    </source>
</reference>
<dbReference type="OrthoDB" id="6108017at2759"/>
<dbReference type="GO" id="GO:0005524">
    <property type="term" value="F:ATP binding"/>
    <property type="evidence" value="ECO:0007669"/>
    <property type="project" value="UniProtKB-UniRule"/>
</dbReference>
<dbReference type="FunFam" id="1.20.5.370:FF:000008">
    <property type="entry name" value="Myosin heavy chain"/>
    <property type="match status" value="1"/>
</dbReference>
<feature type="region of interest" description="Actin-binding" evidence="8">
    <location>
        <begin position="658"/>
        <end position="680"/>
    </location>
</feature>
<dbReference type="FunFam" id="1.20.5.370:FF:000010">
    <property type="entry name" value="Myosin heavy chain, isoform G"/>
    <property type="match status" value="1"/>
</dbReference>
<dbReference type="FunFam" id="1.20.58.530:FF:000001">
    <property type="entry name" value="Myosin heavy chain"/>
    <property type="match status" value="1"/>
</dbReference>
<dbReference type="Gene3D" id="1.20.5.370">
    <property type="match status" value="3"/>
</dbReference>
<gene>
    <name evidence="12" type="primary">Mhc1</name>
</gene>
<evidence type="ECO:0000256" key="7">
    <source>
        <dbReference type="ARBA" id="ARBA00023203"/>
    </source>
</evidence>
<dbReference type="SUPFAM" id="SSF52540">
    <property type="entry name" value="P-loop containing nucleoside triphosphate hydrolases"/>
    <property type="match status" value="1"/>
</dbReference>
<evidence type="ECO:0000256" key="2">
    <source>
        <dbReference type="ARBA" id="ARBA00022741"/>
    </source>
</evidence>
<dbReference type="GO" id="GO:0007015">
    <property type="term" value="P:actin filament organization"/>
    <property type="evidence" value="ECO:0007669"/>
    <property type="project" value="TreeGrafter"/>
</dbReference>
<dbReference type="InterPro" id="IPR008989">
    <property type="entry name" value="Myosin_S1_N"/>
</dbReference>
<evidence type="ECO:0000256" key="9">
    <source>
        <dbReference type="SAM" id="MobiDB-lite"/>
    </source>
</evidence>
<evidence type="ECO:0000259" key="11">
    <source>
        <dbReference type="PROSITE" id="PS51844"/>
    </source>
</evidence>
<dbReference type="InterPro" id="IPR004009">
    <property type="entry name" value="SH3_Myosin"/>
</dbReference>
<proteinExistence type="inferred from homology"/>
<dbReference type="GO" id="GO:0000146">
    <property type="term" value="F:microfilament motor activity"/>
    <property type="evidence" value="ECO:0007669"/>
    <property type="project" value="TreeGrafter"/>
</dbReference>
<evidence type="ECO:0000256" key="5">
    <source>
        <dbReference type="ARBA" id="ARBA00023123"/>
    </source>
</evidence>
<organism evidence="12">
    <name type="scientific">Lepeophtheirus salmonis</name>
    <name type="common">Salmon louse</name>
    <name type="synonym">Caligus salmonis</name>
    <dbReference type="NCBI Taxonomy" id="72036"/>
    <lineage>
        <taxon>Eukaryota</taxon>
        <taxon>Metazoa</taxon>
        <taxon>Ecdysozoa</taxon>
        <taxon>Arthropoda</taxon>
        <taxon>Crustacea</taxon>
        <taxon>Multicrustacea</taxon>
        <taxon>Hexanauplia</taxon>
        <taxon>Copepoda</taxon>
        <taxon>Siphonostomatoida</taxon>
        <taxon>Caligidae</taxon>
        <taxon>Lepeophtheirus</taxon>
    </lineage>
</organism>
<dbReference type="InterPro" id="IPR027417">
    <property type="entry name" value="P-loop_NTPase"/>
</dbReference>
<evidence type="ECO:0000256" key="4">
    <source>
        <dbReference type="ARBA" id="ARBA00023054"/>
    </source>
</evidence>
<dbReference type="GO" id="GO:0016020">
    <property type="term" value="C:membrane"/>
    <property type="evidence" value="ECO:0007669"/>
    <property type="project" value="TreeGrafter"/>
</dbReference>
<keyword evidence="4" id="KW-0175">Coiled coil</keyword>
<dbReference type="Gene3D" id="1.20.5.4820">
    <property type="match status" value="1"/>
</dbReference>
<keyword evidence="2 8" id="KW-0547">Nucleotide-binding</keyword>
<feature type="domain" description="Myosin motor" evidence="10">
    <location>
        <begin position="90"/>
        <end position="779"/>
    </location>
</feature>
<dbReference type="FunFam" id="1.20.5.370:FF:000009">
    <property type="entry name" value="Myosin heavy chain, isoform G"/>
    <property type="match status" value="1"/>
</dbReference>
<keyword evidence="3 8" id="KW-0067">ATP-binding</keyword>
<keyword evidence="7 8" id="KW-0009">Actin-binding</keyword>
<dbReference type="PROSITE" id="PS51844">
    <property type="entry name" value="SH3_LIKE"/>
    <property type="match status" value="1"/>
</dbReference>
<dbReference type="GO" id="GO:0051015">
    <property type="term" value="F:actin filament binding"/>
    <property type="evidence" value="ECO:0007669"/>
    <property type="project" value="InterPro"/>
</dbReference>
<evidence type="ECO:0000256" key="8">
    <source>
        <dbReference type="PROSITE-ProRule" id="PRU00782"/>
    </source>
</evidence>
<dbReference type="Gene3D" id="2.30.30.360">
    <property type="entry name" value="Myosin S1 fragment, N-terminal"/>
    <property type="match status" value="1"/>
</dbReference>
<feature type="region of interest" description="Disordered" evidence="9">
    <location>
        <begin position="628"/>
        <end position="649"/>
    </location>
</feature>
<feature type="region of interest" description="Disordered" evidence="9">
    <location>
        <begin position="1"/>
        <end position="20"/>
    </location>
</feature>
<dbReference type="PANTHER" id="PTHR13140:SF857">
    <property type="entry name" value="MYOSIN-11"/>
    <property type="match status" value="1"/>
</dbReference>
<dbReference type="Gene3D" id="1.20.5.340">
    <property type="match status" value="5"/>
</dbReference>
<feature type="domain" description="Myosin N-terminal SH3-like" evidence="11">
    <location>
        <begin position="35"/>
        <end position="86"/>
    </location>
</feature>
<dbReference type="Pfam" id="PF02736">
    <property type="entry name" value="Myosin_N"/>
    <property type="match status" value="1"/>
</dbReference>
<dbReference type="Pfam" id="PF00063">
    <property type="entry name" value="Myosin_head"/>
    <property type="match status" value="1"/>
</dbReference>
<dbReference type="FunFam" id="1.10.10.820:FF:000001">
    <property type="entry name" value="Myosin heavy chain"/>
    <property type="match status" value="1"/>
</dbReference>
<dbReference type="SUPFAM" id="SSF90257">
    <property type="entry name" value="Myosin rod fragments"/>
    <property type="match status" value="5"/>
</dbReference>
<dbReference type="PANTHER" id="PTHR13140">
    <property type="entry name" value="MYOSIN"/>
    <property type="match status" value="1"/>
</dbReference>
<dbReference type="GO" id="GO:0030017">
    <property type="term" value="C:sarcomere"/>
    <property type="evidence" value="ECO:0007669"/>
    <property type="project" value="UniProtKB-ARBA"/>
</dbReference>
<comment type="similarity">
    <text evidence="1 8">Belongs to the TRAFAC class myosin-kinesin ATPase superfamily. Myosin family.</text>
</comment>
<dbReference type="EMBL" id="HACA01003393">
    <property type="protein sequence ID" value="CDW20754.1"/>
    <property type="molecule type" value="Transcribed_RNA"/>
</dbReference>
<dbReference type="Gene3D" id="1.20.120.720">
    <property type="entry name" value="Myosin VI head, motor domain, U50 subdomain"/>
    <property type="match status" value="1"/>
</dbReference>
<sequence>MPGHVKKTTGPDPDPTPWLEVTPELKEKLKSKPYDAKKSCWVPDKATGGYLEGLIESTDGDKVTVKILSSNDKKVFKKDQVGQVNPPKFDCADDMAGLTYLNDACVLWNSVVRYKNELIYTYSGLFCIAINPYKRFPIYTQRTMDIYSGKRRNECPPHIFGVAEGSYQGMMNVGKNQSILITGESGAGKTENTKKVISYFASVGASGKKKEGEPGLEDKIVQTNPVLEAWGNAKTVRNDNSSRFGKFIRIWFNQAGKLSGADMVTYLLEKSRLTFQAELERCYHSFYNLMSDAVPDLKEKCLLSNNIHDYWWVSQGKVTVPSIDDKEDMQFADEAFDILGFTTEEKYNSYKLTSVVMHMGNMTKDFVPVGKEEQAEIKDESNCKKVAEICGVDCEWMIMYFCKPKLKVGAEWVSKGQTCSGAASSVSGIGRKIYELVFRFIVDKCNETLVDPTMKKIMYIGCLDIAGFEIFDYNGFEQICINFCNEKLQQFFNQHMFVLEQEEYVREGIEWKNVDFGMDLQKCITMFEKPMGLLSILEEESLFPKATDTTFSNKLHENLLGKCENFQKANPKPDPNAHFAVIHYAAIVSYNLTGWLEKNKDPLNDTIVELFKNGSNRLLVEIFRDHPGQPLETKKDNSSGPKKKGGGKTVSSFYKGQLDDLMKVLYATDPSFIRCVVPNTHKQPGMVESGLVMHQYQCNGVLAGIAICRKGFPNKMVYNDFKSRYNILAATLVAKAKNDKAAAKAVLESIKLETEKYRLGHTKVFFRAGILGHMEEVRDDKIGLVLSWLQAQARGKSSRMIFKKMQDQKLALYCCQRTIRNWHIGKTWLWWQLWLKLKPNLKCTKFAQYKAEYEEKIAIAEANIDKAIADCKKVTKEHEKLMNEKNELVLALQSGGSAVQDIIDKTNRLESQKNELQKQVDETNNRIKSEEDSKASLNQQGSKVKQEADKLRNEIKDLESNMEKCEEDKITKDNQIRTLKEEICHQEELISKLQKEKRGVGDSRQKTEEDIQAMEDRCNHLNKVKAKLEQSLDECEDSLEREKKSKGDVEKLKRRIEGDLKLTQETVSDLDRVKGELNQTIQRKEKELSSLQAKIEDEQTLGGKYTKQIKELQTRLEELDEELAIERQNRGKAEKNRAILSRDIEDLGEKLEDAGNNTSTQIELNKKRESELTKLKAELEESNIGHEGTLAALRQKHNNTMAEMGEQIDSLNKLKAKTEKDKANMERDLQEARASLDEAMRERANIEKNGKLTQGLIVEANQKLDELARALNEADSSKKKLFVENQDLQRQIDETENAINTLGKAKISLTTQLEDTKRLADAEARDRTALLSKFKNLNSELESLRERIEEESESKSDLLKGLSKAQAETQLWRSKYETEGLGRIEELEGNKSKLHARLAEAEETIDSLNQKVASTEKTKHRLEAELEDLQLEYERVHAAAVISEKRGRNFDKVVSEWKAKCDDLSSELEASQKESRNYNSELFRLRAAWDETVEQLDVVKRENKNLADEIKDLLDQLGDGGRSIHELDKQRRRLEVEKEELQAALEEAEAALEQEENKVLRAQLELGQVRQEIDRRIQEKEEEFENTRKNHIRAMDSMQASLEAETRAKTEALRIKKKLESDINELEIALDHANKANSEAHKSIKRYQNQHREVETAYEEESRLRQEILEKAGLADRKANALQGELDEARSLLDSAERGKRQAEMELGECRTSVNEMTNINSKANADKRRLESTIHTMHAEIDDMLHQAKNSEEKAKKAMIDAARLADELRAEQEHSNTQEKTKRALDSSIGELEQRLLEANEAAAKGGRAALAKLEAKIRELELELGSCQSRTSDTYKAYQKAERRIKELQFQQDEDRKNQERMSELATKLQQKIKTYKKQIEEAEEIAALNLAKFRKAQQEMEETEERSKMAEVQMSAARHTRAGSFFM</sequence>
<protein>
    <submittedName>
        <fullName evidence="12">Myosin heavy chain 1 [Tribolium castaneum]</fullName>
    </submittedName>
</protein>
<dbReference type="InterPro" id="IPR036961">
    <property type="entry name" value="Kinesin_motor_dom_sf"/>
</dbReference>
<dbReference type="GO" id="GO:0009888">
    <property type="term" value="P:tissue development"/>
    <property type="evidence" value="ECO:0007669"/>
    <property type="project" value="UniProtKB-ARBA"/>
</dbReference>
<dbReference type="GO" id="GO:0016459">
    <property type="term" value="C:myosin complex"/>
    <property type="evidence" value="ECO:0007669"/>
    <property type="project" value="UniProtKB-KW"/>
</dbReference>
<feature type="compositionally biased region" description="Basic and acidic residues" evidence="9">
    <location>
        <begin position="628"/>
        <end position="637"/>
    </location>
</feature>
<dbReference type="Gene3D" id="1.20.58.530">
    <property type="match status" value="1"/>
</dbReference>
<dbReference type="PRINTS" id="PR00193">
    <property type="entry name" value="MYOSINHEAVY"/>
</dbReference>
<evidence type="ECO:0000259" key="10">
    <source>
        <dbReference type="PROSITE" id="PS51456"/>
    </source>
</evidence>
<dbReference type="InterPro" id="IPR001609">
    <property type="entry name" value="Myosin_head_motor_dom-like"/>
</dbReference>
<feature type="binding site" evidence="8">
    <location>
        <begin position="183"/>
        <end position="190"/>
    </location>
    <ligand>
        <name>ATP</name>
        <dbReference type="ChEBI" id="CHEBI:30616"/>
    </ligand>
</feature>
<feature type="compositionally biased region" description="Basic and acidic residues" evidence="9">
    <location>
        <begin position="913"/>
        <end position="934"/>
    </location>
</feature>
<dbReference type="Gene3D" id="3.40.850.10">
    <property type="entry name" value="Kinesin motor domain"/>
    <property type="match status" value="1"/>
</dbReference>
<dbReference type="InterPro" id="IPR014751">
    <property type="entry name" value="XRCC4-like_C"/>
</dbReference>